<reference evidence="1" key="2">
    <citation type="submission" date="2022-06" db="UniProtKB">
        <authorList>
            <consortium name="EnsemblMetazoa"/>
        </authorList>
    </citation>
    <scope>IDENTIFICATION</scope>
    <source>
        <strain evidence="1">PS312</strain>
    </source>
</reference>
<evidence type="ECO:0000313" key="1">
    <source>
        <dbReference type="EnsemblMetazoa" id="PPA18368.1"/>
    </source>
</evidence>
<protein>
    <submittedName>
        <fullName evidence="1">Uncharacterized protein</fullName>
    </submittedName>
</protein>
<proteinExistence type="predicted"/>
<gene>
    <name evidence="1" type="primary">WBGene00107922</name>
</gene>
<name>A0A2A6CZG5_PRIPA</name>
<reference evidence="2" key="1">
    <citation type="journal article" date="2008" name="Nat. Genet.">
        <title>The Pristionchus pacificus genome provides a unique perspective on nematode lifestyle and parasitism.</title>
        <authorList>
            <person name="Dieterich C."/>
            <person name="Clifton S.W."/>
            <person name="Schuster L.N."/>
            <person name="Chinwalla A."/>
            <person name="Delehaunty K."/>
            <person name="Dinkelacker I."/>
            <person name="Fulton L."/>
            <person name="Fulton R."/>
            <person name="Godfrey J."/>
            <person name="Minx P."/>
            <person name="Mitreva M."/>
            <person name="Roeseler W."/>
            <person name="Tian H."/>
            <person name="Witte H."/>
            <person name="Yang S.P."/>
            <person name="Wilson R.K."/>
            <person name="Sommer R.J."/>
        </authorList>
    </citation>
    <scope>NUCLEOTIDE SEQUENCE [LARGE SCALE GENOMIC DNA]</scope>
    <source>
        <strain evidence="2">PS312</strain>
    </source>
</reference>
<dbReference type="EnsemblMetazoa" id="PPA18368.1">
    <property type="protein sequence ID" value="PPA18368.1"/>
    <property type="gene ID" value="WBGene00107922"/>
</dbReference>
<organism evidence="1 2">
    <name type="scientific">Pristionchus pacificus</name>
    <name type="common">Parasitic nematode worm</name>
    <dbReference type="NCBI Taxonomy" id="54126"/>
    <lineage>
        <taxon>Eukaryota</taxon>
        <taxon>Metazoa</taxon>
        <taxon>Ecdysozoa</taxon>
        <taxon>Nematoda</taxon>
        <taxon>Chromadorea</taxon>
        <taxon>Rhabditida</taxon>
        <taxon>Rhabditina</taxon>
        <taxon>Diplogasteromorpha</taxon>
        <taxon>Diplogasteroidea</taxon>
        <taxon>Neodiplogasteridae</taxon>
        <taxon>Pristionchus</taxon>
    </lineage>
</organism>
<keyword evidence="2" id="KW-1185">Reference proteome</keyword>
<accession>A0A8R1UDV1</accession>
<dbReference type="AlphaFoldDB" id="A0A2A6CZG5"/>
<evidence type="ECO:0000313" key="2">
    <source>
        <dbReference type="Proteomes" id="UP000005239"/>
    </source>
</evidence>
<dbReference type="Proteomes" id="UP000005239">
    <property type="component" value="Unassembled WGS sequence"/>
</dbReference>
<sequence>MRLLLISLLISLLVTLVVSKYITVAQQVQCADTEYLTSFSLLPDPAMSSSIPDCDPLPCGITLDNCTDGNISCQDGQYRIVETFILEHFLVNPRAQYKGGTVNEEDKYGNGGAEYNFIANILAEKRNFRVNVSRAKCRK</sequence>
<accession>A0A2A6CZG5</accession>